<sequence length="430" mass="48729">MKQIEAEIAAAKDRLNELFERHRKARAQMNALHDPMSARFPVEIGSKIFEMCIPTELFGYPIYLGALCQNWRKIAWSTPGVWNFIDIDADRLAKWVELQDIAVEWLFRSCDLPLTVKVHSSSTSSDEKTILCVQALAEYLNELSPRWQTLDLALPGECFSLFHGKGLACPLLHTLKLKKYGHHSQECDFYLENAKPRELLLGDSVTLKSLQVGFYNLTRANVPCFDAEECAGFFKQAALLESCVVRFTGRQADSPLLGEVIVSHIFANSKFKMEISLLGGVPSLQHLNIHPYESDDEDFLESLAEAIAQENVGEVQFLPLLKSFRYLICDPLLWTWDQLLDSLDKLGPGRRPLKTMRIYLSTWQGFYLDVDSLARIDKLSQAGLKLMIYEGFKSVNIIKRSRNYHLKQLQASSKLANPKAGPVLEDSAVQ</sequence>
<protein>
    <recommendedName>
        <fullName evidence="4">F-box domain-containing protein</fullName>
    </recommendedName>
</protein>
<keyword evidence="3" id="KW-1185">Reference proteome</keyword>
<organism evidence="2 3">
    <name type="scientific">Gymnopilus junonius</name>
    <name type="common">Spectacular rustgill mushroom</name>
    <name type="synonym">Gymnopilus spectabilis subsp. junonius</name>
    <dbReference type="NCBI Taxonomy" id="109634"/>
    <lineage>
        <taxon>Eukaryota</taxon>
        <taxon>Fungi</taxon>
        <taxon>Dikarya</taxon>
        <taxon>Basidiomycota</taxon>
        <taxon>Agaricomycotina</taxon>
        <taxon>Agaricomycetes</taxon>
        <taxon>Agaricomycetidae</taxon>
        <taxon>Agaricales</taxon>
        <taxon>Agaricineae</taxon>
        <taxon>Hymenogastraceae</taxon>
        <taxon>Gymnopilus</taxon>
    </lineage>
</organism>
<name>A0A9P5NEA2_GYMJU</name>
<gene>
    <name evidence="2" type="ORF">CPB84DRAFT_1852300</name>
</gene>
<dbReference type="AlphaFoldDB" id="A0A9P5NEA2"/>
<evidence type="ECO:0000313" key="3">
    <source>
        <dbReference type="Proteomes" id="UP000724874"/>
    </source>
</evidence>
<reference evidence="2" key="1">
    <citation type="submission" date="2020-11" db="EMBL/GenBank/DDBJ databases">
        <authorList>
            <consortium name="DOE Joint Genome Institute"/>
            <person name="Ahrendt S."/>
            <person name="Riley R."/>
            <person name="Andreopoulos W."/>
            <person name="LaButti K."/>
            <person name="Pangilinan J."/>
            <person name="Ruiz-duenas F.J."/>
            <person name="Barrasa J.M."/>
            <person name="Sanchez-Garcia M."/>
            <person name="Camarero S."/>
            <person name="Miyauchi S."/>
            <person name="Serrano A."/>
            <person name="Linde D."/>
            <person name="Babiker R."/>
            <person name="Drula E."/>
            <person name="Ayuso-Fernandez I."/>
            <person name="Pacheco R."/>
            <person name="Padilla G."/>
            <person name="Ferreira P."/>
            <person name="Barriuso J."/>
            <person name="Kellner H."/>
            <person name="Castanera R."/>
            <person name="Alfaro M."/>
            <person name="Ramirez L."/>
            <person name="Pisabarro A.G."/>
            <person name="Kuo A."/>
            <person name="Tritt A."/>
            <person name="Lipzen A."/>
            <person name="He G."/>
            <person name="Yan M."/>
            <person name="Ng V."/>
            <person name="Cullen D."/>
            <person name="Martin F."/>
            <person name="Rosso M.-N."/>
            <person name="Henrissat B."/>
            <person name="Hibbett D."/>
            <person name="Martinez A.T."/>
            <person name="Grigoriev I.V."/>
        </authorList>
    </citation>
    <scope>NUCLEOTIDE SEQUENCE</scope>
    <source>
        <strain evidence="2">AH 44721</strain>
    </source>
</reference>
<comment type="caution">
    <text evidence="2">The sequence shown here is derived from an EMBL/GenBank/DDBJ whole genome shotgun (WGS) entry which is preliminary data.</text>
</comment>
<feature type="coiled-coil region" evidence="1">
    <location>
        <begin position="1"/>
        <end position="28"/>
    </location>
</feature>
<dbReference type="OrthoDB" id="2269034at2759"/>
<dbReference type="EMBL" id="JADNYJ010000156">
    <property type="protein sequence ID" value="KAF8878661.1"/>
    <property type="molecule type" value="Genomic_DNA"/>
</dbReference>
<keyword evidence="1" id="KW-0175">Coiled coil</keyword>
<proteinExistence type="predicted"/>
<evidence type="ECO:0000313" key="2">
    <source>
        <dbReference type="EMBL" id="KAF8878661.1"/>
    </source>
</evidence>
<dbReference type="Proteomes" id="UP000724874">
    <property type="component" value="Unassembled WGS sequence"/>
</dbReference>
<evidence type="ECO:0008006" key="4">
    <source>
        <dbReference type="Google" id="ProtNLM"/>
    </source>
</evidence>
<evidence type="ECO:0000256" key="1">
    <source>
        <dbReference type="SAM" id="Coils"/>
    </source>
</evidence>
<accession>A0A9P5NEA2</accession>